<dbReference type="AlphaFoldDB" id="A0A8S1PW37"/>
<gene>
    <name evidence="3" type="ORF">PSON_ATCC_30995.1.T0870154</name>
</gene>
<accession>A0A8S1PW37</accession>
<dbReference type="Pfam" id="PF07885">
    <property type="entry name" value="Ion_trans_2"/>
    <property type="match status" value="1"/>
</dbReference>
<feature type="transmembrane region" description="Helical" evidence="1">
    <location>
        <begin position="198"/>
        <end position="218"/>
    </location>
</feature>
<dbReference type="InterPro" id="IPR051413">
    <property type="entry name" value="K/Na_HCN_channel"/>
</dbReference>
<dbReference type="InterPro" id="IPR013099">
    <property type="entry name" value="K_chnl_dom"/>
</dbReference>
<dbReference type="GO" id="GO:0005249">
    <property type="term" value="F:voltage-gated potassium channel activity"/>
    <property type="evidence" value="ECO:0007669"/>
    <property type="project" value="TreeGrafter"/>
</dbReference>
<dbReference type="EMBL" id="CAJJDN010000087">
    <property type="protein sequence ID" value="CAD8106779.1"/>
    <property type="molecule type" value="Genomic_DNA"/>
</dbReference>
<evidence type="ECO:0000313" key="4">
    <source>
        <dbReference type="Proteomes" id="UP000692954"/>
    </source>
</evidence>
<sequence length="954" mass="112340">MSNQYGIQKSPQLNRERLETQREVDQQLRISGVRKSSYLASRTKSFGQRLLNFVGKQISVDYQERLVLKSLQADNNKVKKFFEMLLSRKNNLKNLTNYHLSFLNDKAIGNISFIQKQTSFKIFIDRLLTKKILRIFKPFVDNITQQINALPLLYPESTKIVIWDIIAISSKLYFLYLIPLELAWTHTSLIYSRYYSSTIIMLIILAVDFIIGLNTAYYNAGSLITNRIQIFKHQITKSFGLEWISTIILIILFIICNTTDTIINVTQNPVYLILLSILSHQINVHYKTSQYESALNLSKIVSSCLELLKFLLLLFYVIHLFSCLWYWVGNYSRENDEFTWLDTLEYLPIIDWTDEYLQSFYYVCVTMFTVGYGDITPKSGLEKSICIVLILISSIQLPYSINTVGSIIEKISDYGEETKNKLRTINSYMNKKRVPYNLQNQIRQYLNHYWTSLQGQDTEDEKVIISQLSENLREQLIIQANSRIFAKVTLLKQNFTHQLQQNLLKKVQQIQLQPEQIIELDNNIQCYFVDEGEINITIESGIVIQKAKKDDVIGLDNLFLGFHHRQNKKIRSIGFTKLLILSRQDFLQELKEFPNDYEKFCSIRDDILFNFKSSYIKKQCDSCYQSGHEIIDCSMLHYIPQKDLLIKRFQYPQSQARQDFPRRYYKLSRILLQELENPDFNDSKQQFLKKYYLPQPPNISINSNNINFQSLQNNFQDDIKETPEIKIDNLRVSTTLIQKQPTKRDSLLAVSYIPGNNIDQIKRSINNNKKAGMNQSNKKQQLDIQLDNMGLQRQNSLTQRRQSQAINILNMYQMSLNTNAYKQSYLQELINTNDEINFDDELKLRYENLSQIKNMNFGDKEAIELLYLKQINKQKYHKKGLVEFETIKNYHDYFPQYNVSKSISKANKPQNVQLQTQIKKYMGYLLYPSEFIKKFKIFQQENLRMGMITEEENN</sequence>
<dbReference type="GO" id="GO:0003254">
    <property type="term" value="P:regulation of membrane depolarization"/>
    <property type="evidence" value="ECO:0007669"/>
    <property type="project" value="TreeGrafter"/>
</dbReference>
<feature type="transmembrane region" description="Helical" evidence="1">
    <location>
        <begin position="239"/>
        <end position="263"/>
    </location>
</feature>
<reference evidence="3" key="1">
    <citation type="submission" date="2021-01" db="EMBL/GenBank/DDBJ databases">
        <authorList>
            <consortium name="Genoscope - CEA"/>
            <person name="William W."/>
        </authorList>
    </citation>
    <scope>NUCLEOTIDE SEQUENCE</scope>
</reference>
<evidence type="ECO:0000313" key="3">
    <source>
        <dbReference type="EMBL" id="CAD8106779.1"/>
    </source>
</evidence>
<proteinExistence type="predicted"/>
<dbReference type="InterPro" id="IPR000595">
    <property type="entry name" value="cNMP-bd_dom"/>
</dbReference>
<feature type="transmembrane region" description="Helical" evidence="1">
    <location>
        <begin position="160"/>
        <end position="178"/>
    </location>
</feature>
<evidence type="ECO:0000256" key="1">
    <source>
        <dbReference type="SAM" id="Phobius"/>
    </source>
</evidence>
<feature type="domain" description="Cyclic nucleotide-binding" evidence="2">
    <location>
        <begin position="527"/>
        <end position="590"/>
    </location>
</feature>
<dbReference type="OrthoDB" id="421226at2759"/>
<feature type="transmembrane region" description="Helical" evidence="1">
    <location>
        <begin position="269"/>
        <end position="286"/>
    </location>
</feature>
<name>A0A8S1PW37_9CILI</name>
<dbReference type="GO" id="GO:0098855">
    <property type="term" value="C:HCN channel complex"/>
    <property type="evidence" value="ECO:0007669"/>
    <property type="project" value="TreeGrafter"/>
</dbReference>
<dbReference type="PROSITE" id="PS50042">
    <property type="entry name" value="CNMP_BINDING_3"/>
    <property type="match status" value="1"/>
</dbReference>
<comment type="caution">
    <text evidence="3">The sequence shown here is derived from an EMBL/GenBank/DDBJ whole genome shotgun (WGS) entry which is preliminary data.</text>
</comment>
<feature type="transmembrane region" description="Helical" evidence="1">
    <location>
        <begin position="307"/>
        <end position="328"/>
    </location>
</feature>
<dbReference type="PANTHER" id="PTHR45689">
    <property type="entry name" value="I[[H]] CHANNEL, ISOFORM E"/>
    <property type="match status" value="1"/>
</dbReference>
<dbReference type="GO" id="GO:0035725">
    <property type="term" value="P:sodium ion transmembrane transport"/>
    <property type="evidence" value="ECO:0007669"/>
    <property type="project" value="TreeGrafter"/>
</dbReference>
<keyword evidence="1" id="KW-1133">Transmembrane helix</keyword>
<keyword evidence="1" id="KW-0472">Membrane</keyword>
<protein>
    <recommendedName>
        <fullName evidence="2">Cyclic nucleotide-binding domain-containing protein</fullName>
    </recommendedName>
</protein>
<keyword evidence="4" id="KW-1185">Reference proteome</keyword>
<dbReference type="PANTHER" id="PTHR45689:SF5">
    <property type="entry name" value="I[[H]] CHANNEL, ISOFORM E"/>
    <property type="match status" value="1"/>
</dbReference>
<organism evidence="3 4">
    <name type="scientific">Paramecium sonneborni</name>
    <dbReference type="NCBI Taxonomy" id="65129"/>
    <lineage>
        <taxon>Eukaryota</taxon>
        <taxon>Sar</taxon>
        <taxon>Alveolata</taxon>
        <taxon>Ciliophora</taxon>
        <taxon>Intramacronucleata</taxon>
        <taxon>Oligohymenophorea</taxon>
        <taxon>Peniculida</taxon>
        <taxon>Parameciidae</taxon>
        <taxon>Paramecium</taxon>
    </lineage>
</organism>
<dbReference type="Proteomes" id="UP000692954">
    <property type="component" value="Unassembled WGS sequence"/>
</dbReference>
<keyword evidence="1" id="KW-0812">Transmembrane</keyword>
<evidence type="ECO:0000259" key="2">
    <source>
        <dbReference type="PROSITE" id="PS50042"/>
    </source>
</evidence>